<dbReference type="Pfam" id="PF00528">
    <property type="entry name" value="BPD_transp_1"/>
    <property type="match status" value="1"/>
</dbReference>
<evidence type="ECO:0000256" key="6">
    <source>
        <dbReference type="ARBA" id="ARBA00023136"/>
    </source>
</evidence>
<evidence type="ECO:0000256" key="7">
    <source>
        <dbReference type="RuleBase" id="RU363032"/>
    </source>
</evidence>
<dbReference type="PANTHER" id="PTHR30043">
    <property type="entry name" value="PHOSPHONATES TRANSPORT SYSTEM PERMEASE PROTEIN"/>
    <property type="match status" value="1"/>
</dbReference>
<protein>
    <submittedName>
        <fullName evidence="9">Phosphonate transport system permease protein</fullName>
    </submittedName>
</protein>
<keyword evidence="3 7" id="KW-0813">Transport</keyword>
<proteinExistence type="inferred from homology"/>
<sequence length="269" mass="29434">MNQIEQKLATTPRNYRYLLTISLIIVGLIIWLLTSIQVNGLESNGWTIAKSILTGIFKPNLALLFALNQQGIAYLLLETIAIAFLGTLIGGMLAIPLAFLSASNIVTKPVAYLTRLLLIVIRTVPALVYGLMFIRVTGPGPFAGVLTIGLTSIGMLAKLYVDAIENLDISIFESMSSIGCNTFEKIRFGIVPQLFSIFLSIIIYRFDINLRDAAVLGLVAAGGIGAPLKFAMDSYRWNEVGSILIGLVILILLVEWFSTKLRRKLVTGR</sequence>
<evidence type="ECO:0000256" key="3">
    <source>
        <dbReference type="ARBA" id="ARBA00022448"/>
    </source>
</evidence>
<feature type="transmembrane region" description="Helical" evidence="7">
    <location>
        <begin position="112"/>
        <end position="134"/>
    </location>
</feature>
<feature type="transmembrane region" description="Helical" evidence="7">
    <location>
        <begin position="17"/>
        <end position="36"/>
    </location>
</feature>
<feature type="domain" description="ABC transmembrane type-1" evidence="8">
    <location>
        <begin position="76"/>
        <end position="258"/>
    </location>
</feature>
<accession>A0A1H8LKK9</accession>
<feature type="transmembrane region" description="Helical" evidence="7">
    <location>
        <begin position="213"/>
        <end position="231"/>
    </location>
</feature>
<dbReference type="PROSITE" id="PS50928">
    <property type="entry name" value="ABC_TM1"/>
    <property type="match status" value="1"/>
</dbReference>
<dbReference type="GO" id="GO:0030313">
    <property type="term" value="C:cell envelope"/>
    <property type="evidence" value="ECO:0007669"/>
    <property type="project" value="UniProtKB-SubCell"/>
</dbReference>
<dbReference type="InterPro" id="IPR005769">
    <property type="entry name" value="PhnE/PtxC"/>
</dbReference>
<feature type="transmembrane region" description="Helical" evidence="7">
    <location>
        <begin position="74"/>
        <end position="100"/>
    </location>
</feature>
<feature type="transmembrane region" description="Helical" evidence="7">
    <location>
        <begin position="237"/>
        <end position="257"/>
    </location>
</feature>
<comment type="similarity">
    <text evidence="7">Belongs to the binding-protein-dependent transport system permease family.</text>
</comment>
<evidence type="ECO:0000313" key="9">
    <source>
        <dbReference type="EMBL" id="SEO05691.1"/>
    </source>
</evidence>
<dbReference type="InterPro" id="IPR035906">
    <property type="entry name" value="MetI-like_sf"/>
</dbReference>
<feature type="transmembrane region" description="Helical" evidence="7">
    <location>
        <begin position="141"/>
        <end position="161"/>
    </location>
</feature>
<keyword evidence="4 7" id="KW-0812">Transmembrane</keyword>
<dbReference type="OrthoDB" id="8557224at2"/>
<dbReference type="InterPro" id="IPR000515">
    <property type="entry name" value="MetI-like"/>
</dbReference>
<name>A0A1H8LKK9_9BACI</name>
<dbReference type="GO" id="GO:0005886">
    <property type="term" value="C:plasma membrane"/>
    <property type="evidence" value="ECO:0007669"/>
    <property type="project" value="UniProtKB-SubCell"/>
</dbReference>
<keyword evidence="6 7" id="KW-0472">Membrane</keyword>
<dbReference type="STRING" id="872970.SAMN04488134_103242"/>
<dbReference type="RefSeq" id="WP_091496138.1">
    <property type="nucleotide sequence ID" value="NZ_FODJ01000003.1"/>
</dbReference>
<dbReference type="PANTHER" id="PTHR30043:SF8">
    <property type="entry name" value="ABC TRANSPORTER, PERMEASE PROTEIN CC0363, PUTATIVE-RELATED"/>
    <property type="match status" value="1"/>
</dbReference>
<feature type="transmembrane region" description="Helical" evidence="7">
    <location>
        <begin position="186"/>
        <end position="206"/>
    </location>
</feature>
<evidence type="ECO:0000313" key="10">
    <source>
        <dbReference type="Proteomes" id="UP000199300"/>
    </source>
</evidence>
<feature type="transmembrane region" description="Helical" evidence="7">
    <location>
        <begin position="48"/>
        <end position="67"/>
    </location>
</feature>
<evidence type="ECO:0000259" key="8">
    <source>
        <dbReference type="PROSITE" id="PS50928"/>
    </source>
</evidence>
<dbReference type="SUPFAM" id="SSF161098">
    <property type="entry name" value="MetI-like"/>
    <property type="match status" value="1"/>
</dbReference>
<dbReference type="NCBIfam" id="TIGR01097">
    <property type="entry name" value="PhnE"/>
    <property type="match status" value="1"/>
</dbReference>
<gene>
    <name evidence="9" type="ORF">SAMN04488134_103242</name>
</gene>
<evidence type="ECO:0000256" key="4">
    <source>
        <dbReference type="ARBA" id="ARBA00022692"/>
    </source>
</evidence>
<dbReference type="AlphaFoldDB" id="A0A1H8LKK9"/>
<organism evidence="9 10">
    <name type="scientific">Amphibacillus marinus</name>
    <dbReference type="NCBI Taxonomy" id="872970"/>
    <lineage>
        <taxon>Bacteria</taxon>
        <taxon>Bacillati</taxon>
        <taxon>Bacillota</taxon>
        <taxon>Bacilli</taxon>
        <taxon>Bacillales</taxon>
        <taxon>Bacillaceae</taxon>
        <taxon>Amphibacillus</taxon>
    </lineage>
</organism>
<dbReference type="Gene3D" id="1.10.3720.10">
    <property type="entry name" value="MetI-like"/>
    <property type="match status" value="1"/>
</dbReference>
<dbReference type="CDD" id="cd06261">
    <property type="entry name" value="TM_PBP2"/>
    <property type="match status" value="1"/>
</dbReference>
<comment type="subcellular location">
    <subcellularLocation>
        <location evidence="2">Cell envelope</location>
    </subcellularLocation>
    <subcellularLocation>
        <location evidence="7">Cell membrane</location>
        <topology evidence="7">Multi-pass membrane protein</topology>
    </subcellularLocation>
    <subcellularLocation>
        <location evidence="1">Membrane</location>
        <topology evidence="1">Multi-pass membrane protein</topology>
    </subcellularLocation>
</comment>
<dbReference type="GO" id="GO:0015416">
    <property type="term" value="F:ABC-type phosphonate transporter activity"/>
    <property type="evidence" value="ECO:0007669"/>
    <property type="project" value="InterPro"/>
</dbReference>
<keyword evidence="10" id="KW-1185">Reference proteome</keyword>
<keyword evidence="5 7" id="KW-1133">Transmembrane helix</keyword>
<evidence type="ECO:0000256" key="1">
    <source>
        <dbReference type="ARBA" id="ARBA00004141"/>
    </source>
</evidence>
<evidence type="ECO:0000256" key="2">
    <source>
        <dbReference type="ARBA" id="ARBA00004196"/>
    </source>
</evidence>
<evidence type="ECO:0000256" key="5">
    <source>
        <dbReference type="ARBA" id="ARBA00022989"/>
    </source>
</evidence>
<dbReference type="EMBL" id="FODJ01000003">
    <property type="protein sequence ID" value="SEO05691.1"/>
    <property type="molecule type" value="Genomic_DNA"/>
</dbReference>
<dbReference type="Proteomes" id="UP000199300">
    <property type="component" value="Unassembled WGS sequence"/>
</dbReference>
<reference evidence="9 10" key="1">
    <citation type="submission" date="2016-10" db="EMBL/GenBank/DDBJ databases">
        <authorList>
            <person name="de Groot N.N."/>
        </authorList>
    </citation>
    <scope>NUCLEOTIDE SEQUENCE [LARGE SCALE GENOMIC DNA]</scope>
    <source>
        <strain evidence="9 10">CGMCC 1.10434</strain>
    </source>
</reference>